<evidence type="ECO:0000313" key="8">
    <source>
        <dbReference type="Proteomes" id="UP000275394"/>
    </source>
</evidence>
<keyword evidence="8" id="KW-1185">Reference proteome</keyword>
<evidence type="ECO:0000256" key="6">
    <source>
        <dbReference type="RuleBase" id="RU003862"/>
    </source>
</evidence>
<dbReference type="Gene3D" id="3.20.20.220">
    <property type="match status" value="1"/>
</dbReference>
<comment type="similarity">
    <text evidence="6">Belongs to the methylenetetrahydrofolate reductase family.</text>
</comment>
<dbReference type="SUPFAM" id="SSF51730">
    <property type="entry name" value="FAD-linked oxidoreductase"/>
    <property type="match status" value="1"/>
</dbReference>
<accession>A0A3N2DYQ3</accession>
<dbReference type="GO" id="GO:0004489">
    <property type="term" value="F:methylenetetrahydrofolate reductase [NAD(P)H] activity"/>
    <property type="evidence" value="ECO:0007669"/>
    <property type="project" value="InterPro"/>
</dbReference>
<dbReference type="GO" id="GO:0035999">
    <property type="term" value="P:tetrahydrofolate interconversion"/>
    <property type="evidence" value="ECO:0007669"/>
    <property type="project" value="UniProtKB-UniPathway"/>
</dbReference>
<proteinExistence type="inferred from homology"/>
<sequence>MSNNSTRISIEIVARDNNSLENELDVLTSSFNKVDTINIPDLMRFELRSWDACSAAKLAIPHCIPHLRAIDFDLINHPDNIAAAVADMDELLIVTGDKPQDLGRSIYPTTSCQLIQYIKQHWPEKKVFAALDPYRQSFSQELLYCQQKISSGADGFFTQPFFDIRLMSLYAEIMPKTIIYWGVSPVLGERSKAYWQTRNNAIFPNDFEPSMQWNREFARQALAFVRSRGQNIYFMPIRADLKEYLQGII</sequence>
<dbReference type="GO" id="GO:0006555">
    <property type="term" value="P:methionine metabolic process"/>
    <property type="evidence" value="ECO:0007669"/>
    <property type="project" value="InterPro"/>
</dbReference>
<evidence type="ECO:0000256" key="2">
    <source>
        <dbReference type="ARBA" id="ARBA00004777"/>
    </source>
</evidence>
<gene>
    <name evidence="7" type="ORF">EDC56_0315</name>
</gene>
<keyword evidence="4 6" id="KW-0274">FAD</keyword>
<dbReference type="InterPro" id="IPR029041">
    <property type="entry name" value="FAD-linked_oxidoreductase-like"/>
</dbReference>
<dbReference type="UniPathway" id="UPA00193"/>
<evidence type="ECO:0000256" key="5">
    <source>
        <dbReference type="ARBA" id="ARBA00023002"/>
    </source>
</evidence>
<evidence type="ECO:0000313" key="7">
    <source>
        <dbReference type="EMBL" id="ROS04802.1"/>
    </source>
</evidence>
<evidence type="ECO:0000256" key="4">
    <source>
        <dbReference type="ARBA" id="ARBA00022827"/>
    </source>
</evidence>
<dbReference type="Proteomes" id="UP000275394">
    <property type="component" value="Unassembled WGS sequence"/>
</dbReference>
<protein>
    <recommendedName>
        <fullName evidence="6">Methylenetetrahydrofolate reductase</fullName>
    </recommendedName>
</protein>
<evidence type="ECO:0000256" key="3">
    <source>
        <dbReference type="ARBA" id="ARBA00022630"/>
    </source>
</evidence>
<reference evidence="7 8" key="1">
    <citation type="submission" date="2018-11" db="EMBL/GenBank/DDBJ databases">
        <title>Genomic Encyclopedia of Type Strains, Phase IV (KMG-IV): sequencing the most valuable type-strain genomes for metagenomic binning, comparative biology and taxonomic classification.</title>
        <authorList>
            <person name="Goeker M."/>
        </authorList>
    </citation>
    <scope>NUCLEOTIDE SEQUENCE [LARGE SCALE GENOMIC DNA]</scope>
    <source>
        <strain evidence="7 8">DSM 100316</strain>
    </source>
</reference>
<comment type="pathway">
    <text evidence="2 6">One-carbon metabolism; tetrahydrofolate interconversion.</text>
</comment>
<organism evidence="7 8">
    <name type="scientific">Sinobacterium caligoides</name>
    <dbReference type="NCBI Taxonomy" id="933926"/>
    <lineage>
        <taxon>Bacteria</taxon>
        <taxon>Pseudomonadati</taxon>
        <taxon>Pseudomonadota</taxon>
        <taxon>Gammaproteobacteria</taxon>
        <taxon>Cellvibrionales</taxon>
        <taxon>Spongiibacteraceae</taxon>
        <taxon>Sinobacterium</taxon>
    </lineage>
</organism>
<keyword evidence="3 6" id="KW-0285">Flavoprotein</keyword>
<evidence type="ECO:0000256" key="1">
    <source>
        <dbReference type="ARBA" id="ARBA00001974"/>
    </source>
</evidence>
<comment type="cofactor">
    <cofactor evidence="1 6">
        <name>FAD</name>
        <dbReference type="ChEBI" id="CHEBI:57692"/>
    </cofactor>
</comment>
<comment type="caution">
    <text evidence="7">The sequence shown here is derived from an EMBL/GenBank/DDBJ whole genome shotgun (WGS) entry which is preliminary data.</text>
</comment>
<dbReference type="RefSeq" id="WP_123710772.1">
    <property type="nucleotide sequence ID" value="NZ_RKHR01000003.1"/>
</dbReference>
<keyword evidence="5 6" id="KW-0560">Oxidoreductase</keyword>
<dbReference type="Pfam" id="PF02219">
    <property type="entry name" value="MTHFR"/>
    <property type="match status" value="1"/>
</dbReference>
<dbReference type="EMBL" id="RKHR01000003">
    <property type="protein sequence ID" value="ROS04802.1"/>
    <property type="molecule type" value="Genomic_DNA"/>
</dbReference>
<dbReference type="OrthoDB" id="9803687at2"/>
<name>A0A3N2DYQ3_9GAMM</name>
<dbReference type="AlphaFoldDB" id="A0A3N2DYQ3"/>
<dbReference type="InterPro" id="IPR003171">
    <property type="entry name" value="Mehydrof_redctse-like"/>
</dbReference>